<sequence>MNTSEQIKKLIALRDTKSGHESNMIQREIDVLWDKHRAETQKEREAHDAEISHNNAQVWASFG</sequence>
<evidence type="ECO:0000313" key="2">
    <source>
        <dbReference type="Proteomes" id="UP000537141"/>
    </source>
</evidence>
<dbReference type="AlphaFoldDB" id="A0A7X0TUX9"/>
<protein>
    <submittedName>
        <fullName evidence="1">Uncharacterized protein</fullName>
    </submittedName>
</protein>
<keyword evidence="2" id="KW-1185">Reference proteome</keyword>
<dbReference type="EMBL" id="JACHHU010000036">
    <property type="protein sequence ID" value="MBB6544756.1"/>
    <property type="molecule type" value="Genomic_DNA"/>
</dbReference>
<evidence type="ECO:0000313" key="1">
    <source>
        <dbReference type="EMBL" id="MBB6544756.1"/>
    </source>
</evidence>
<organism evidence="1 2">
    <name type="scientific">Thalassotalea piscium</name>
    <dbReference type="NCBI Taxonomy" id="1230533"/>
    <lineage>
        <taxon>Bacteria</taxon>
        <taxon>Pseudomonadati</taxon>
        <taxon>Pseudomonadota</taxon>
        <taxon>Gammaproteobacteria</taxon>
        <taxon>Alteromonadales</taxon>
        <taxon>Colwelliaceae</taxon>
        <taxon>Thalassotalea</taxon>
    </lineage>
</organism>
<dbReference type="RefSeq" id="WP_184426173.1">
    <property type="nucleotide sequence ID" value="NZ_BAABLB010000034.1"/>
</dbReference>
<reference evidence="1 2" key="1">
    <citation type="submission" date="2020-08" db="EMBL/GenBank/DDBJ databases">
        <title>Genomic Encyclopedia of Type Strains, Phase IV (KMG-IV): sequencing the most valuable type-strain genomes for metagenomic binning, comparative biology and taxonomic classification.</title>
        <authorList>
            <person name="Goeker M."/>
        </authorList>
    </citation>
    <scope>NUCLEOTIDE SEQUENCE [LARGE SCALE GENOMIC DNA]</scope>
    <source>
        <strain evidence="1 2">DSM 26287</strain>
    </source>
</reference>
<proteinExistence type="predicted"/>
<name>A0A7X0TUX9_9GAMM</name>
<comment type="caution">
    <text evidence="1">The sequence shown here is derived from an EMBL/GenBank/DDBJ whole genome shotgun (WGS) entry which is preliminary data.</text>
</comment>
<accession>A0A7X0TUX9</accession>
<gene>
    <name evidence="1" type="ORF">HNQ55_003289</name>
</gene>
<dbReference type="Proteomes" id="UP000537141">
    <property type="component" value="Unassembled WGS sequence"/>
</dbReference>